<comment type="caution">
    <text evidence="1">The sequence shown here is derived from an EMBL/GenBank/DDBJ whole genome shotgun (WGS) entry which is preliminary data.</text>
</comment>
<keyword evidence="2" id="KW-1185">Reference proteome</keyword>
<evidence type="ECO:0000313" key="1">
    <source>
        <dbReference type="EMBL" id="MBW8687033.1"/>
    </source>
</evidence>
<gene>
    <name evidence="1" type="ORF">K1Y79_22040</name>
</gene>
<organism evidence="1 2">
    <name type="scientific">Chitinophaga rhizophila</name>
    <dbReference type="NCBI Taxonomy" id="2866212"/>
    <lineage>
        <taxon>Bacteria</taxon>
        <taxon>Pseudomonadati</taxon>
        <taxon>Bacteroidota</taxon>
        <taxon>Chitinophagia</taxon>
        <taxon>Chitinophagales</taxon>
        <taxon>Chitinophagaceae</taxon>
        <taxon>Chitinophaga</taxon>
    </lineage>
</organism>
<dbReference type="Proteomes" id="UP000812961">
    <property type="component" value="Unassembled WGS sequence"/>
</dbReference>
<dbReference type="GO" id="GO:0005524">
    <property type="term" value="F:ATP binding"/>
    <property type="evidence" value="ECO:0007669"/>
    <property type="project" value="UniProtKB-KW"/>
</dbReference>
<accession>A0ABS7GH70</accession>
<dbReference type="EMBL" id="JAICCF010000004">
    <property type="protein sequence ID" value="MBW8687033.1"/>
    <property type="molecule type" value="Genomic_DNA"/>
</dbReference>
<name>A0ABS7GH70_9BACT</name>
<keyword evidence="1" id="KW-0067">ATP-binding</keyword>
<dbReference type="Pfam" id="PF10923">
    <property type="entry name" value="BrxC_BrxD"/>
    <property type="match status" value="1"/>
</dbReference>
<reference evidence="1 2" key="1">
    <citation type="submission" date="2021-08" db="EMBL/GenBank/DDBJ databases">
        <title>The genome sequence of Chitinophaga sp. B61.</title>
        <authorList>
            <person name="Zhang X."/>
        </authorList>
    </citation>
    <scope>NUCLEOTIDE SEQUENCE [LARGE SCALE GENOMIC DNA]</scope>
    <source>
        <strain evidence="1 2">B61</strain>
    </source>
</reference>
<proteinExistence type="predicted"/>
<sequence>MIENIKPREATSIINSLLGGVVPKIGVQHITVGRSAEIQAFITALEDVKNGHSMVKFWIGDFGSGKSFMMHLLNTVAMKQKFVVANADFTPQNRLYANDGKSLALYTAIIDNLAIQTKPEGGALSTLLEKWIEQVITKAAQENNIPIAEIRDEKHEKLIQDYIMRTINELTDVGGFDFGLVIMKYYQGYIKDDVQLRKNALRWLKGEYHTKTEARQDLGVRDIIGDDNFYDMLKNFCKLFVSIGYSGFMINLDEAINLYKIPTAAMREKNYEKILSIYNDCFQGKVTNLFFNFAGTREFLENERRGLFSYQALKSRLVTNKFESQEIRDFAQPVIRLMPLNATEIFVLLQHLKKVFDLNYKTNIDITNEDIQLFMEELFNRPGASEFLTPREVIRDFLNILSILRQNPGLDKAKLFADVEVTDERPMEEDLENIKEI</sequence>
<dbReference type="RefSeq" id="WP_220252360.1">
    <property type="nucleotide sequence ID" value="NZ_JAICCF010000004.1"/>
</dbReference>
<evidence type="ECO:0000313" key="2">
    <source>
        <dbReference type="Proteomes" id="UP000812961"/>
    </source>
</evidence>
<dbReference type="InterPro" id="IPR021228">
    <property type="entry name" value="BrxD"/>
</dbReference>
<protein>
    <submittedName>
        <fullName evidence="1">ATP-binding protein</fullName>
    </submittedName>
</protein>
<keyword evidence="1" id="KW-0547">Nucleotide-binding</keyword>